<dbReference type="Proteomes" id="UP000433483">
    <property type="component" value="Unassembled WGS sequence"/>
</dbReference>
<dbReference type="EMBL" id="QXGF01000837">
    <property type="protein sequence ID" value="KAE8935104.1"/>
    <property type="molecule type" value="Genomic_DNA"/>
</dbReference>
<dbReference type="AlphaFoldDB" id="A0A6A3ENE4"/>
<dbReference type="EMBL" id="QXFZ01000811">
    <property type="protein sequence ID" value="KAE9104086.1"/>
    <property type="molecule type" value="Genomic_DNA"/>
</dbReference>
<evidence type="ECO:0000313" key="3">
    <source>
        <dbReference type="EMBL" id="KAE9204615.1"/>
    </source>
</evidence>
<accession>A0A6A3ENE4</accession>
<evidence type="ECO:0000313" key="4">
    <source>
        <dbReference type="Proteomes" id="UP000429523"/>
    </source>
</evidence>
<evidence type="ECO:0000313" key="1">
    <source>
        <dbReference type="EMBL" id="KAE8935104.1"/>
    </source>
</evidence>
<sequence>MARLSRLGYLAILDGFGFGYTDMCRLTIAFDAKTAFMTNNNYTRDRAERAIRAESADPVGLGVMYCASPTATWLSASRTTGRKITPKAGHEAYYNTLLGGKGYIDFPPNHYMVAMLRARLDDAMELIELQQKMIRESMTDAAVDEAREQQLDEVRRSRWKRSSSKMLRTSPRTALATRIR</sequence>
<dbReference type="Proteomes" id="UP000441208">
    <property type="component" value="Unassembled WGS sequence"/>
</dbReference>
<organism evidence="1 4">
    <name type="scientific">Phytophthora fragariae</name>
    <dbReference type="NCBI Taxonomy" id="53985"/>
    <lineage>
        <taxon>Eukaryota</taxon>
        <taxon>Sar</taxon>
        <taxon>Stramenopiles</taxon>
        <taxon>Oomycota</taxon>
        <taxon>Peronosporomycetes</taxon>
        <taxon>Peronosporales</taxon>
        <taxon>Peronosporaceae</taxon>
        <taxon>Phytophthora</taxon>
    </lineage>
</organism>
<evidence type="ECO:0000313" key="2">
    <source>
        <dbReference type="EMBL" id="KAE9104086.1"/>
    </source>
</evidence>
<evidence type="ECO:0000313" key="6">
    <source>
        <dbReference type="Proteomes" id="UP000441208"/>
    </source>
</evidence>
<keyword evidence="5" id="KW-1185">Reference proteome</keyword>
<evidence type="ECO:0000313" key="5">
    <source>
        <dbReference type="Proteomes" id="UP000433483"/>
    </source>
</evidence>
<dbReference type="OrthoDB" id="1663137at2759"/>
<dbReference type="EMBL" id="QXGB01000775">
    <property type="protein sequence ID" value="KAE9204615.1"/>
    <property type="molecule type" value="Genomic_DNA"/>
</dbReference>
<gene>
    <name evidence="3" type="ORF">PF005_g13729</name>
    <name evidence="2" type="ORF">PF007_g14174</name>
    <name evidence="1" type="ORF">PF009_g14935</name>
</gene>
<name>A0A6A3ENE4_9STRA</name>
<dbReference type="Proteomes" id="UP000429523">
    <property type="component" value="Unassembled WGS sequence"/>
</dbReference>
<protein>
    <submittedName>
        <fullName evidence="1">Uncharacterized protein</fullName>
    </submittedName>
</protein>
<reference evidence="4 5" key="1">
    <citation type="submission" date="2018-08" db="EMBL/GenBank/DDBJ databases">
        <title>Genomic investigation of the strawberry pathogen Phytophthora fragariae indicates pathogenicity is determined by transcriptional variation in three key races.</title>
        <authorList>
            <person name="Adams T.M."/>
            <person name="Armitage A.D."/>
            <person name="Sobczyk M.K."/>
            <person name="Bates H.J."/>
            <person name="Dunwell J.M."/>
            <person name="Nellist C.F."/>
            <person name="Harrison R.J."/>
        </authorList>
    </citation>
    <scope>NUCLEOTIDE SEQUENCE [LARGE SCALE GENOMIC DNA]</scope>
    <source>
        <strain evidence="3 5">NOV-27</strain>
        <strain evidence="2 6">NOV-71</strain>
        <strain evidence="1 4">NOV-9</strain>
    </source>
</reference>
<comment type="caution">
    <text evidence="1">The sequence shown here is derived from an EMBL/GenBank/DDBJ whole genome shotgun (WGS) entry which is preliminary data.</text>
</comment>
<proteinExistence type="predicted"/>